<dbReference type="FunFam" id="3.30.300.30:FF:000020">
    <property type="entry name" value="Long-chain fatty acid transporter"/>
    <property type="match status" value="1"/>
</dbReference>
<dbReference type="PANTHER" id="PTHR43107">
    <property type="entry name" value="LONG-CHAIN FATTY ACID TRANSPORT PROTEIN"/>
    <property type="match status" value="1"/>
</dbReference>
<evidence type="ECO:0000313" key="9">
    <source>
        <dbReference type="Proteomes" id="UP000310066"/>
    </source>
</evidence>
<dbReference type="PROSITE" id="PS00455">
    <property type="entry name" value="AMP_BINDING"/>
    <property type="match status" value="1"/>
</dbReference>
<feature type="compositionally biased region" description="Polar residues" evidence="6">
    <location>
        <begin position="196"/>
        <end position="205"/>
    </location>
</feature>
<feature type="region of interest" description="Disordered" evidence="6">
    <location>
        <begin position="1"/>
        <end position="242"/>
    </location>
</feature>
<dbReference type="Proteomes" id="UP000310066">
    <property type="component" value="Unassembled WGS sequence"/>
</dbReference>
<dbReference type="PROSITE" id="PS51719">
    <property type="entry name" value="G_SEPTIN"/>
    <property type="match status" value="1"/>
</dbReference>
<comment type="caution">
    <text evidence="8">The sequence shown here is derived from an EMBL/GenBank/DDBJ whole genome shotgun (WGS) entry which is preliminary data.</text>
</comment>
<organism evidence="8 9">
    <name type="scientific">Friedmanniomyces endolithicus</name>
    <dbReference type="NCBI Taxonomy" id="329885"/>
    <lineage>
        <taxon>Eukaryota</taxon>
        <taxon>Fungi</taxon>
        <taxon>Dikarya</taxon>
        <taxon>Ascomycota</taxon>
        <taxon>Pezizomycotina</taxon>
        <taxon>Dothideomycetes</taxon>
        <taxon>Dothideomycetidae</taxon>
        <taxon>Mycosphaerellales</taxon>
        <taxon>Teratosphaeriaceae</taxon>
        <taxon>Friedmanniomyces</taxon>
    </lineage>
</organism>
<comment type="similarity">
    <text evidence="1">Belongs to the ATP-dependent AMP-binding enzyme family.</text>
</comment>
<reference evidence="8 9" key="1">
    <citation type="submission" date="2017-03" db="EMBL/GenBank/DDBJ databases">
        <title>Genomes of endolithic fungi from Antarctica.</title>
        <authorList>
            <person name="Coleine C."/>
            <person name="Masonjones S."/>
            <person name="Stajich J.E."/>
        </authorList>
    </citation>
    <scope>NUCLEOTIDE SEQUENCE [LARGE SCALE GENOMIC DNA]</scope>
    <source>
        <strain evidence="8 9">CCFEE 5311</strain>
    </source>
</reference>
<evidence type="ECO:0000256" key="1">
    <source>
        <dbReference type="ARBA" id="ARBA00006432"/>
    </source>
</evidence>
<accession>A0A4U0VK97</accession>
<evidence type="ECO:0000259" key="7">
    <source>
        <dbReference type="PROSITE" id="PS51719"/>
    </source>
</evidence>
<evidence type="ECO:0000256" key="5">
    <source>
        <dbReference type="RuleBase" id="RU004560"/>
    </source>
</evidence>
<gene>
    <name evidence="8" type="ORF">B0A54_00376</name>
</gene>
<sequence length="1445" mass="158039">MSANHSYDARSVKGKKSSANPPSVVNPGQSPTTFFLRSERDVEKHTQRGRKVSRSSIDTHDERLRTPSASTMGDSRFGVESLSDTISSASQSDSTLSRTNSGSTEPGAPEVSVEGSALTARKRKAGNPVHPSILATGQRIISAERVPLSSASPMSFRSAESPYRSHLRRGSASSSANLSSQPLTPLRMSPQPDSAMPSTPRSGSPKSFRLSDEEGSVADETGSQAIQSSSSGEDDEDGHADDSVESAMPQLVMPSISVPARRPFTDRGKRMGRLKVLVVGQKGVGKTSLIQSIIRSCEDVVHVDTSSGSRISLSRRGGDYNLCPDITEVHASTRPYPAWWTDFESRRMLHRRKSIGDGVLERNLCFIDTPAVDDEGNASQVFAYLMGAMQRTASLEKMTDSELINVLSGEGGVQIDVVLWVFAASRLEDSGDTLEGKERELFETMCRCTNVVPLIGHADSVPASDIDARRQQVIDMIEQCGQECFALSDTSIESGPKEGQQLATPLAISSALGDDAETIDASILMSSQYMQPLVPSELGYLIEHLLDPENIARMRHVSASKFLLWRQQNLGRHLVDLQKQVLLHRSPIFGHTLPSATDTGSLLEQPSKVLVPHASSSYFRSASPSAISETSAGGGAAASAALAHYNEQPPAPGSDTAPFRQVRLAKWARDLERGLENERRKYQYKYFPQQPSTTGADWDLRAETSVEDGTSNEKAVTHTSTDRPTTNPPSRGRLGGDIAVIDPRDPLGVLAFTQRFRRQGWVALRVAGGCGLVGALAWWVVRNWAEVQREWFAVGEAPRTPAVAPPAAEKGGMDIPRSIALPAATASLAYLNAKYGLLLDARTIYLLVSYARHTASQEKADRVNGFYAFERWATEPRTRDRVFLVSPYDPAAQHPRPQREWTYAEAYEIVGKYARWLREVHGVQKGEIVAMDFTNREQFVWVWFALWSLGAKPAFINSNLRRGAFVHCVRVSTARLLLVDPLVREVLDEETRGELGADSKGRAVDAFVLEDEAVERDILSGPPYRAPDSERGGDKLKDTAMLIFTSGTTGLPKAAKVHWGKTFAGTYVFPKLLGITAEDRYFTAMPLYHTSASLLGVLQALGPGCAIIVAPKFSPRTYMRMVTETQATIMQYIGEACRRTLPTPPQTSSLKTRPDVWQPFKDRFAIPDICEFYGATEAPGSSWVYERTGFERGAIGRSGALVRSLFGGNNVLVRHDHTTDLPYRDPRTNHCIKCLPNEPGELLNLLDPAAISDKFVGYLGNDAAGSSKILRDVFKKGDAYYRTGDLQRLDSDGRWWFLDRVGDTFRWKGENVSTAEVSEALGSHPAVGEANVYGVVLPHHDGRAGCAAVSLVGGKGVEGGLGVELAEWVRRRLPRYAVPVFLRVVGTELEVTGTMKHQKVALRNAGVDPGKVGGDKLFWLPPGAEGYEVFGVEEWEGIVERRAKL</sequence>
<keyword evidence="2" id="KW-0436">Ligase</keyword>
<dbReference type="InterPro" id="IPR020845">
    <property type="entry name" value="AMP-binding_CS"/>
</dbReference>
<dbReference type="InterPro" id="IPR027417">
    <property type="entry name" value="P-loop_NTPase"/>
</dbReference>
<dbReference type="Pfam" id="PF00735">
    <property type="entry name" value="Septin"/>
    <property type="match status" value="1"/>
</dbReference>
<feature type="compositionally biased region" description="Polar residues" evidence="6">
    <location>
        <begin position="17"/>
        <end position="35"/>
    </location>
</feature>
<name>A0A4U0VK97_9PEZI</name>
<dbReference type="GO" id="GO:0005524">
    <property type="term" value="F:ATP binding"/>
    <property type="evidence" value="ECO:0007669"/>
    <property type="project" value="UniProtKB-KW"/>
</dbReference>
<feature type="compositionally biased region" description="Polar residues" evidence="6">
    <location>
        <begin position="707"/>
        <end position="729"/>
    </location>
</feature>
<feature type="compositionally biased region" description="Low complexity" evidence="6">
    <location>
        <begin position="81"/>
        <end position="97"/>
    </location>
</feature>
<comment type="similarity">
    <text evidence="5">Belongs to the TRAFAC class TrmE-Era-EngA-EngB-Septin-like GTPase superfamily. Septin GTPase family.</text>
</comment>
<dbReference type="GO" id="GO:0009898">
    <property type="term" value="C:cytoplasmic side of plasma membrane"/>
    <property type="evidence" value="ECO:0007669"/>
    <property type="project" value="TreeGrafter"/>
</dbReference>
<evidence type="ECO:0000256" key="6">
    <source>
        <dbReference type="SAM" id="MobiDB-lite"/>
    </source>
</evidence>
<protein>
    <recommendedName>
        <fullName evidence="7">Septin-type G domain-containing protein</fullName>
    </recommendedName>
</protein>
<evidence type="ECO:0000256" key="3">
    <source>
        <dbReference type="ARBA" id="ARBA00022741"/>
    </source>
</evidence>
<dbReference type="Gene3D" id="3.40.50.12780">
    <property type="entry name" value="N-terminal domain of ligase-like"/>
    <property type="match status" value="1"/>
</dbReference>
<dbReference type="InterPro" id="IPR042099">
    <property type="entry name" value="ANL_N_sf"/>
</dbReference>
<dbReference type="GO" id="GO:0005324">
    <property type="term" value="F:long-chain fatty acid transmembrane transporter activity"/>
    <property type="evidence" value="ECO:0007669"/>
    <property type="project" value="TreeGrafter"/>
</dbReference>
<dbReference type="SUPFAM" id="SSF56801">
    <property type="entry name" value="Acetyl-CoA synthetase-like"/>
    <property type="match status" value="1"/>
</dbReference>
<dbReference type="InterPro" id="IPR000873">
    <property type="entry name" value="AMP-dep_synth/lig_dom"/>
</dbReference>
<dbReference type="OrthoDB" id="10253869at2759"/>
<dbReference type="InterPro" id="IPR030379">
    <property type="entry name" value="G_SEPTIN_dom"/>
</dbReference>
<dbReference type="EMBL" id="NAJP01000001">
    <property type="protein sequence ID" value="TKA49707.1"/>
    <property type="molecule type" value="Genomic_DNA"/>
</dbReference>
<dbReference type="Gene3D" id="3.30.300.30">
    <property type="match status" value="1"/>
</dbReference>
<dbReference type="GO" id="GO:0005811">
    <property type="term" value="C:lipid droplet"/>
    <property type="evidence" value="ECO:0007669"/>
    <property type="project" value="TreeGrafter"/>
</dbReference>
<dbReference type="STRING" id="329885.A0A4U0VK97"/>
<dbReference type="GO" id="GO:0005777">
    <property type="term" value="C:peroxisome"/>
    <property type="evidence" value="ECO:0007669"/>
    <property type="project" value="TreeGrafter"/>
</dbReference>
<dbReference type="GO" id="GO:0005525">
    <property type="term" value="F:GTP binding"/>
    <property type="evidence" value="ECO:0007669"/>
    <property type="project" value="InterPro"/>
</dbReference>
<dbReference type="SUPFAM" id="SSF52540">
    <property type="entry name" value="P-loop containing nucleoside triphosphate hydrolases"/>
    <property type="match status" value="1"/>
</dbReference>
<keyword evidence="3 5" id="KW-0547">Nucleotide-binding</keyword>
<feature type="domain" description="Septin-type G" evidence="7">
    <location>
        <begin position="270"/>
        <end position="572"/>
    </location>
</feature>
<keyword evidence="4" id="KW-0067">ATP-binding</keyword>
<dbReference type="GO" id="GO:0004467">
    <property type="term" value="F:long-chain fatty acid-CoA ligase activity"/>
    <property type="evidence" value="ECO:0007669"/>
    <property type="project" value="TreeGrafter"/>
</dbReference>
<dbReference type="Gene3D" id="3.40.50.300">
    <property type="entry name" value="P-loop containing nucleotide triphosphate hydrolases"/>
    <property type="match status" value="1"/>
</dbReference>
<evidence type="ECO:0000256" key="4">
    <source>
        <dbReference type="ARBA" id="ARBA00022840"/>
    </source>
</evidence>
<dbReference type="GO" id="GO:0044539">
    <property type="term" value="P:long-chain fatty acid import into cell"/>
    <property type="evidence" value="ECO:0007669"/>
    <property type="project" value="TreeGrafter"/>
</dbReference>
<dbReference type="InterPro" id="IPR025110">
    <property type="entry name" value="AMP-bd_C"/>
</dbReference>
<keyword evidence="5" id="KW-0342">GTP-binding</keyword>
<feature type="compositionally biased region" description="Basic and acidic residues" evidence="6">
    <location>
        <begin position="37"/>
        <end position="46"/>
    </location>
</feature>
<dbReference type="InterPro" id="IPR045851">
    <property type="entry name" value="AMP-bd_C_sf"/>
</dbReference>
<dbReference type="PANTHER" id="PTHR43107:SF15">
    <property type="entry name" value="FATTY ACID TRANSPORT PROTEIN 3, ISOFORM A"/>
    <property type="match status" value="1"/>
</dbReference>
<dbReference type="Pfam" id="PF00501">
    <property type="entry name" value="AMP-binding"/>
    <property type="match status" value="1"/>
</dbReference>
<proteinExistence type="inferred from homology"/>
<dbReference type="Pfam" id="PF13193">
    <property type="entry name" value="AMP-binding_C"/>
    <property type="match status" value="1"/>
</dbReference>
<feature type="region of interest" description="Disordered" evidence="6">
    <location>
        <begin position="705"/>
        <end position="737"/>
    </location>
</feature>
<evidence type="ECO:0000313" key="8">
    <source>
        <dbReference type="EMBL" id="TKA49707.1"/>
    </source>
</evidence>
<feature type="compositionally biased region" description="Low complexity" evidence="6">
    <location>
        <begin position="171"/>
        <end position="180"/>
    </location>
</feature>
<evidence type="ECO:0000256" key="2">
    <source>
        <dbReference type="ARBA" id="ARBA00022598"/>
    </source>
</evidence>